<reference evidence="1" key="1">
    <citation type="submission" date="2022-07" db="EMBL/GenBank/DDBJ databases">
        <title>Chromosome-level genome of Muraenolepis orangiensis.</title>
        <authorList>
            <person name="Kim J."/>
        </authorList>
    </citation>
    <scope>NUCLEOTIDE SEQUENCE</scope>
    <source>
        <strain evidence="1">KU_S4_2022</strain>
        <tissue evidence="1">Muscle</tissue>
    </source>
</reference>
<dbReference type="AlphaFoldDB" id="A0A9Q0DI89"/>
<dbReference type="Proteomes" id="UP001148018">
    <property type="component" value="Unassembled WGS sequence"/>
</dbReference>
<keyword evidence="2" id="KW-1185">Reference proteome</keyword>
<comment type="caution">
    <text evidence="1">The sequence shown here is derived from an EMBL/GenBank/DDBJ whole genome shotgun (WGS) entry which is preliminary data.</text>
</comment>
<protein>
    <submittedName>
        <fullName evidence="1">Uncharacterized protein</fullName>
    </submittedName>
</protein>
<evidence type="ECO:0000313" key="1">
    <source>
        <dbReference type="EMBL" id="KAJ3588018.1"/>
    </source>
</evidence>
<dbReference type="EMBL" id="JANIIK010000116">
    <property type="protein sequence ID" value="KAJ3588018.1"/>
    <property type="molecule type" value="Genomic_DNA"/>
</dbReference>
<evidence type="ECO:0000313" key="2">
    <source>
        <dbReference type="Proteomes" id="UP001148018"/>
    </source>
</evidence>
<accession>A0A9Q0DI89</accession>
<gene>
    <name evidence="1" type="ORF">NHX12_011612</name>
</gene>
<organism evidence="1 2">
    <name type="scientific">Muraenolepis orangiensis</name>
    <name type="common">Patagonian moray cod</name>
    <dbReference type="NCBI Taxonomy" id="630683"/>
    <lineage>
        <taxon>Eukaryota</taxon>
        <taxon>Metazoa</taxon>
        <taxon>Chordata</taxon>
        <taxon>Craniata</taxon>
        <taxon>Vertebrata</taxon>
        <taxon>Euteleostomi</taxon>
        <taxon>Actinopterygii</taxon>
        <taxon>Neopterygii</taxon>
        <taxon>Teleostei</taxon>
        <taxon>Neoteleostei</taxon>
        <taxon>Acanthomorphata</taxon>
        <taxon>Zeiogadaria</taxon>
        <taxon>Gadariae</taxon>
        <taxon>Gadiformes</taxon>
        <taxon>Muraenolepidoidei</taxon>
        <taxon>Muraenolepididae</taxon>
        <taxon>Muraenolepis</taxon>
    </lineage>
</organism>
<name>A0A9Q0DI89_9TELE</name>
<proteinExistence type="predicted"/>
<sequence>MCGLPPPAGPRAGGQAEMATAWQRQTCRMTRTSSALAACLYLCRGKGGVEVCLGKHTAAAPPTIATAGYAEVAQSSGCPEFRLPRVQAAQSLGCDASAELAHMPLPLLEPRMWSRHSLAPRNTPSRNVPLVPPAFPSQDCFAYVCVCVCVSLSLSHSLSLSVSTGSTPAVAQFIAQEGIAQLAGRMWSPCLPLLQPLEFNIWKCVK</sequence>